<dbReference type="InterPro" id="IPR000014">
    <property type="entry name" value="PAS"/>
</dbReference>
<dbReference type="SUPFAM" id="SSF55785">
    <property type="entry name" value="PYP-like sensor domain (PAS domain)"/>
    <property type="match status" value="1"/>
</dbReference>
<evidence type="ECO:0000259" key="1">
    <source>
        <dbReference type="PROSITE" id="PS50801"/>
    </source>
</evidence>
<dbReference type="InterPro" id="IPR013655">
    <property type="entry name" value="PAS_fold_3"/>
</dbReference>
<dbReference type="Gene3D" id="3.30.750.24">
    <property type="entry name" value="STAS domain"/>
    <property type="match status" value="1"/>
</dbReference>
<evidence type="ECO:0000313" key="4">
    <source>
        <dbReference type="Proteomes" id="UP001501195"/>
    </source>
</evidence>
<evidence type="ECO:0008006" key="5">
    <source>
        <dbReference type="Google" id="ProtNLM"/>
    </source>
</evidence>
<organism evidence="3 4">
    <name type="scientific">Kineococcus glutinatus</name>
    <dbReference type="NCBI Taxonomy" id="1070872"/>
    <lineage>
        <taxon>Bacteria</taxon>
        <taxon>Bacillati</taxon>
        <taxon>Actinomycetota</taxon>
        <taxon>Actinomycetes</taxon>
        <taxon>Kineosporiales</taxon>
        <taxon>Kineosporiaceae</taxon>
        <taxon>Kineococcus</taxon>
    </lineage>
</organism>
<name>A0ABP9HCZ9_9ACTN</name>
<protein>
    <recommendedName>
        <fullName evidence="5">Anti-anti-sigma factor</fullName>
    </recommendedName>
</protein>
<dbReference type="SUPFAM" id="SSF52172">
    <property type="entry name" value="CheY-like"/>
    <property type="match status" value="1"/>
</dbReference>
<keyword evidence="4" id="KW-1185">Reference proteome</keyword>
<dbReference type="SMART" id="SM01012">
    <property type="entry name" value="ANTAR"/>
    <property type="match status" value="1"/>
</dbReference>
<dbReference type="EMBL" id="BAABIL010000093">
    <property type="protein sequence ID" value="GAA4967640.1"/>
    <property type="molecule type" value="Genomic_DNA"/>
</dbReference>
<dbReference type="Gene3D" id="1.10.10.10">
    <property type="entry name" value="Winged helix-like DNA-binding domain superfamily/Winged helix DNA-binding domain"/>
    <property type="match status" value="1"/>
</dbReference>
<dbReference type="Pfam" id="PF01740">
    <property type="entry name" value="STAS"/>
    <property type="match status" value="1"/>
</dbReference>
<dbReference type="CDD" id="cd07043">
    <property type="entry name" value="STAS_anti-anti-sigma_factors"/>
    <property type="match status" value="1"/>
</dbReference>
<dbReference type="InterPro" id="IPR036513">
    <property type="entry name" value="STAS_dom_sf"/>
</dbReference>
<proteinExistence type="predicted"/>
<feature type="domain" description="STAS" evidence="1">
    <location>
        <begin position="221"/>
        <end position="300"/>
    </location>
</feature>
<dbReference type="Proteomes" id="UP001501195">
    <property type="component" value="Unassembled WGS sequence"/>
</dbReference>
<dbReference type="Pfam" id="PF08447">
    <property type="entry name" value="PAS_3"/>
    <property type="match status" value="1"/>
</dbReference>
<feature type="domain" description="ANTAR" evidence="2">
    <location>
        <begin position="107"/>
        <end position="168"/>
    </location>
</feature>
<evidence type="ECO:0000259" key="2">
    <source>
        <dbReference type="PROSITE" id="PS50921"/>
    </source>
</evidence>
<evidence type="ECO:0000313" key="3">
    <source>
        <dbReference type="EMBL" id="GAA4967640.1"/>
    </source>
</evidence>
<dbReference type="InterPro" id="IPR035965">
    <property type="entry name" value="PAS-like_dom_sf"/>
</dbReference>
<gene>
    <name evidence="3" type="ORF">GCM10023225_07750</name>
</gene>
<dbReference type="InterPro" id="IPR002645">
    <property type="entry name" value="STAS_dom"/>
</dbReference>
<dbReference type="InterPro" id="IPR036388">
    <property type="entry name" value="WH-like_DNA-bd_sf"/>
</dbReference>
<reference evidence="4" key="1">
    <citation type="journal article" date="2019" name="Int. J. Syst. Evol. Microbiol.">
        <title>The Global Catalogue of Microorganisms (GCM) 10K type strain sequencing project: providing services to taxonomists for standard genome sequencing and annotation.</title>
        <authorList>
            <consortium name="The Broad Institute Genomics Platform"/>
            <consortium name="The Broad Institute Genome Sequencing Center for Infectious Disease"/>
            <person name="Wu L."/>
            <person name="Ma J."/>
        </authorList>
    </citation>
    <scope>NUCLEOTIDE SEQUENCE [LARGE SCALE GENOMIC DNA]</scope>
    <source>
        <strain evidence="4">JCM 18126</strain>
    </source>
</reference>
<sequence length="328" mass="34397">MGGFGYDRATGQWSWSDELFSIFGFEPGQVVPTTALMASHEHPDDPQGFAGTLEEHVRRGHPFSLLHRLVDAAGHERWVTWVCTGRPADDAEPVRGVAADVSSQQQRAITDQANRHVSRALASREVIDQAKGVLMLVYRASGEEAFTLLRWASQRGNVKLIAIAERLLRAVRGGVDVGPGAREHVDDVFSAVLGGEGGDAGGGLHEPGAPADGSGARAPRIQAHLDVLGRAVVLRISGEVDLSTAPEFSGALTRLVAAARPPQPLVVDLRGATHLGSVGVAMLGLAHRRSESVGAGLRVVTGRGAAALTLTAGHGLDLYPSVERAVGG</sequence>
<accession>A0ABP9HCZ9</accession>
<comment type="caution">
    <text evidence="3">The sequence shown here is derived from an EMBL/GenBank/DDBJ whole genome shotgun (WGS) entry which is preliminary data.</text>
</comment>
<dbReference type="Gene3D" id="3.30.450.20">
    <property type="entry name" value="PAS domain"/>
    <property type="match status" value="1"/>
</dbReference>
<dbReference type="InterPro" id="IPR005561">
    <property type="entry name" value="ANTAR"/>
</dbReference>
<dbReference type="InterPro" id="IPR011006">
    <property type="entry name" value="CheY-like_superfamily"/>
</dbReference>
<dbReference type="CDD" id="cd00130">
    <property type="entry name" value="PAS"/>
    <property type="match status" value="1"/>
</dbReference>
<dbReference type="Pfam" id="PF03861">
    <property type="entry name" value="ANTAR"/>
    <property type="match status" value="1"/>
</dbReference>
<dbReference type="SUPFAM" id="SSF52091">
    <property type="entry name" value="SpoIIaa-like"/>
    <property type="match status" value="1"/>
</dbReference>
<dbReference type="PROSITE" id="PS50921">
    <property type="entry name" value="ANTAR"/>
    <property type="match status" value="1"/>
</dbReference>
<dbReference type="PROSITE" id="PS50801">
    <property type="entry name" value="STAS"/>
    <property type="match status" value="1"/>
</dbReference>